<evidence type="ECO:0008006" key="5">
    <source>
        <dbReference type="Google" id="ProtNLM"/>
    </source>
</evidence>
<protein>
    <recommendedName>
        <fullName evidence="5">VCBS repeat-containing protein</fullName>
    </recommendedName>
</protein>
<keyword evidence="1" id="KW-0732">Signal</keyword>
<sequence length="604" mass="62877">MGDAGRRADAAPTADRVVVVASSAGLSPPASPGTTDASVTHSRPRPRPRSPLPLPPWSPTWTPCERAAVAPASPPPPPAADAVTDGAPARRRRRARRVGRCRGGPPPAFTDVTRSSGLPTNPALKYGGPVVADLDGDGTYDLVLPNHVKTPATIVWGKAGTTTYTRGPRLLRYDEDIHGVAVGDLGGSSGGRHLLVSVGGSSLSGLPPWGLKPRPPVLLQITRRTLQNVTWRRGLGCAKMRGRAARLVDLTGNGLLDAVLFGSSVLVPWDKSPRQKVFVNGGNSFKPVVPSGLGADPSEGVFMVDVNGDGRMDAVTFSRRLGVSLGRGGGRFADATSTWLRGIPDALWTGSPRWAPVTSVAALDFNNDGRLDLVVGVNGTRGLVLLSNTGTRFVDVTNRSGLLAGAPADTVGVTVGDLNNDGWTDVVPVSHESATVPVYLNRGDGTFRRVAKTGLTNTAPRGRGDGAQVYDADGDGRLDLLLSRGDRIDQWWAVRSTYRLFRNTGGAGGGGRFLAIVVGRSPRGGSPSGARVTVTAGAGGRAARGRASSAGLATSFRRASSTRCTWAWGGCASWMWCACGGRTGRWSSSARCGPTARCGCREGG</sequence>
<dbReference type="Gene3D" id="2.130.10.130">
    <property type="entry name" value="Integrin alpha, N-terminal"/>
    <property type="match status" value="2"/>
</dbReference>
<dbReference type="PANTHER" id="PTHR46580">
    <property type="entry name" value="SENSOR KINASE-RELATED"/>
    <property type="match status" value="1"/>
</dbReference>
<feature type="compositionally biased region" description="Low complexity" evidence="2">
    <location>
        <begin position="59"/>
        <end position="71"/>
    </location>
</feature>
<keyword evidence="4" id="KW-1185">Reference proteome</keyword>
<dbReference type="PANTHER" id="PTHR46580:SF2">
    <property type="entry name" value="MAM DOMAIN-CONTAINING PROTEIN"/>
    <property type="match status" value="1"/>
</dbReference>
<evidence type="ECO:0000256" key="1">
    <source>
        <dbReference type="ARBA" id="ARBA00022729"/>
    </source>
</evidence>
<accession>A0A1X6P2P5</accession>
<dbReference type="SUPFAM" id="SSF69318">
    <property type="entry name" value="Integrin alpha N-terminal domain"/>
    <property type="match status" value="1"/>
</dbReference>
<dbReference type="InterPro" id="IPR028994">
    <property type="entry name" value="Integrin_alpha_N"/>
</dbReference>
<name>A0A1X6P2P5_PORUM</name>
<gene>
    <name evidence="3" type="ORF">BU14_0254s0029</name>
</gene>
<reference evidence="3 4" key="1">
    <citation type="submission" date="2017-03" db="EMBL/GenBank/DDBJ databases">
        <title>WGS assembly of Porphyra umbilicalis.</title>
        <authorList>
            <person name="Brawley S.H."/>
            <person name="Blouin N.A."/>
            <person name="Ficko-Blean E."/>
            <person name="Wheeler G.L."/>
            <person name="Lohr M."/>
            <person name="Goodson H.V."/>
            <person name="Jenkins J.W."/>
            <person name="Blaby-Haas C.E."/>
            <person name="Helliwell K.E."/>
            <person name="Chan C."/>
            <person name="Marriage T."/>
            <person name="Bhattacharya D."/>
            <person name="Klein A.S."/>
            <person name="Badis Y."/>
            <person name="Brodie J."/>
            <person name="Cao Y."/>
            <person name="Collen J."/>
            <person name="Dittami S.M."/>
            <person name="Gachon C.M."/>
            <person name="Green B.R."/>
            <person name="Karpowicz S."/>
            <person name="Kim J.W."/>
            <person name="Kudahl U."/>
            <person name="Lin S."/>
            <person name="Michel G."/>
            <person name="Mittag M."/>
            <person name="Olson B.J."/>
            <person name="Pangilinan J."/>
            <person name="Peng Y."/>
            <person name="Qiu H."/>
            <person name="Shu S."/>
            <person name="Singer J.T."/>
            <person name="Smith A.G."/>
            <person name="Sprecher B.N."/>
            <person name="Wagner V."/>
            <person name="Wang W."/>
            <person name="Wang Z.-Y."/>
            <person name="Yan J."/>
            <person name="Yarish C."/>
            <person name="Zoeuner-Riek S."/>
            <person name="Zhuang Y."/>
            <person name="Zou Y."/>
            <person name="Lindquist E.A."/>
            <person name="Grimwood J."/>
            <person name="Barry K."/>
            <person name="Rokhsar D.S."/>
            <person name="Schmutz J."/>
            <person name="Stiller J.W."/>
            <person name="Grossman A.R."/>
            <person name="Prochnik S.E."/>
        </authorList>
    </citation>
    <scope>NUCLEOTIDE SEQUENCE [LARGE SCALE GENOMIC DNA]</scope>
    <source>
        <strain evidence="3">4086291</strain>
    </source>
</reference>
<dbReference type="Pfam" id="PF13517">
    <property type="entry name" value="FG-GAP_3"/>
    <property type="match status" value="2"/>
</dbReference>
<dbReference type="InterPro" id="IPR013517">
    <property type="entry name" value="FG-GAP"/>
</dbReference>
<dbReference type="Proteomes" id="UP000218209">
    <property type="component" value="Unassembled WGS sequence"/>
</dbReference>
<dbReference type="EMBL" id="KV918917">
    <property type="protein sequence ID" value="OSX75149.1"/>
    <property type="molecule type" value="Genomic_DNA"/>
</dbReference>
<dbReference type="OrthoDB" id="10022113at2759"/>
<evidence type="ECO:0000313" key="3">
    <source>
        <dbReference type="EMBL" id="OSX75149.1"/>
    </source>
</evidence>
<feature type="compositionally biased region" description="Basic residues" evidence="2">
    <location>
        <begin position="89"/>
        <end position="100"/>
    </location>
</feature>
<dbReference type="AlphaFoldDB" id="A0A1X6P2P5"/>
<organism evidence="3 4">
    <name type="scientific">Porphyra umbilicalis</name>
    <name type="common">Purple laver</name>
    <name type="synonym">Red alga</name>
    <dbReference type="NCBI Taxonomy" id="2786"/>
    <lineage>
        <taxon>Eukaryota</taxon>
        <taxon>Rhodophyta</taxon>
        <taxon>Bangiophyceae</taxon>
        <taxon>Bangiales</taxon>
        <taxon>Bangiaceae</taxon>
        <taxon>Porphyra</taxon>
    </lineage>
</organism>
<proteinExistence type="predicted"/>
<evidence type="ECO:0000313" key="4">
    <source>
        <dbReference type="Proteomes" id="UP000218209"/>
    </source>
</evidence>
<feature type="compositionally biased region" description="Pro residues" evidence="2">
    <location>
        <begin position="49"/>
        <end position="58"/>
    </location>
</feature>
<feature type="compositionally biased region" description="Low complexity" evidence="2">
    <location>
        <begin position="17"/>
        <end position="28"/>
    </location>
</feature>
<feature type="region of interest" description="Disordered" evidence="2">
    <location>
        <begin position="1"/>
        <end position="116"/>
    </location>
</feature>
<evidence type="ECO:0000256" key="2">
    <source>
        <dbReference type="SAM" id="MobiDB-lite"/>
    </source>
</evidence>